<feature type="transmembrane region" description="Helical" evidence="2">
    <location>
        <begin position="318"/>
        <end position="337"/>
    </location>
</feature>
<keyword evidence="2" id="KW-1133">Transmembrane helix</keyword>
<dbReference type="Proteomes" id="UP000237846">
    <property type="component" value="Unassembled WGS sequence"/>
</dbReference>
<feature type="transmembrane region" description="Helical" evidence="2">
    <location>
        <begin position="34"/>
        <end position="56"/>
    </location>
</feature>
<keyword evidence="2" id="KW-0812">Transmembrane</keyword>
<organism evidence="3 4">
    <name type="scientific">Allonocardiopsis opalescens</name>
    <dbReference type="NCBI Taxonomy" id="1144618"/>
    <lineage>
        <taxon>Bacteria</taxon>
        <taxon>Bacillati</taxon>
        <taxon>Actinomycetota</taxon>
        <taxon>Actinomycetes</taxon>
        <taxon>Streptosporangiales</taxon>
        <taxon>Allonocardiopsis</taxon>
    </lineage>
</organism>
<sequence>MPPDALPAAPQDPPGAGPAEWVDLRRVFRTGWILGVRNITGIIAVSGVLTAFLVLHPAGAVAGVREDGFGESNATLLVLVLLFSGMFLLAGLSVAGLIIVWAPRTLARQGVAAGRGGLTLLEEARWWTRRRVLHLPWEQVRAVESRAADRRRPGVPAGSYMLVVHLEREPPRVKLPAWAVRAAPHEEGPDGVPRGGHSRVVVTTPGGEHGRLLGAIGAVRPDLLTDAARDRAAPAPAAHAAPPPDPAPPPGPPPSWGAESPWAADGMLGRLELRRAGIARWVAYCVVAVSVTASFGYVGFVLLAAFGDGTTPAGGPAVLWGLGAAALAALLVPVAYVPRLWARQAIELTERGIDLVRRPLWWSRGHTAHIPWTDVRAIVPSGRSDGLDDHIELFLRQAPQEPRLPGWAVFVPAGEPRRDRAVSLPRVVLGLRAPVEQRRLERMLRGARPDLFDPPAPDGGSVPAGLAQWVDLGRRRLGAWTVALLVPLAYIVAVTALLALEPDPAVWAGPVAMVLLCAAVVARLVQVAPRLFTRQGVSVHAAGVTLVQEPSLWFPGRVAHLRWDEIAAVRERTAVTLDSLFDRARGSDLVVDVFLRTPGRAGPVPTWARVHPHEAEVPPATPAAPLTRIRIAPGHHRQPALVQALRAARPELLQGG</sequence>
<feature type="compositionally biased region" description="Pro residues" evidence="1">
    <location>
        <begin position="241"/>
        <end position="255"/>
    </location>
</feature>
<dbReference type="EMBL" id="PVZC01000006">
    <property type="protein sequence ID" value="PRX97060.1"/>
    <property type="molecule type" value="Genomic_DNA"/>
</dbReference>
<keyword evidence="4" id="KW-1185">Reference proteome</keyword>
<dbReference type="OrthoDB" id="3436480at2"/>
<proteinExistence type="predicted"/>
<evidence type="ECO:0000256" key="1">
    <source>
        <dbReference type="SAM" id="MobiDB-lite"/>
    </source>
</evidence>
<comment type="caution">
    <text evidence="3">The sequence shown here is derived from an EMBL/GenBank/DDBJ whole genome shotgun (WGS) entry which is preliminary data.</text>
</comment>
<evidence type="ECO:0000313" key="3">
    <source>
        <dbReference type="EMBL" id="PRX97060.1"/>
    </source>
</evidence>
<feature type="transmembrane region" description="Helical" evidence="2">
    <location>
        <begin position="76"/>
        <end position="102"/>
    </location>
</feature>
<accession>A0A2T0PZT8</accession>
<reference evidence="3 4" key="1">
    <citation type="submission" date="2018-03" db="EMBL/GenBank/DDBJ databases">
        <title>Genomic Encyclopedia of Archaeal and Bacterial Type Strains, Phase II (KMG-II): from individual species to whole genera.</title>
        <authorList>
            <person name="Goeker M."/>
        </authorList>
    </citation>
    <scope>NUCLEOTIDE SEQUENCE [LARGE SCALE GENOMIC DNA]</scope>
    <source>
        <strain evidence="3 4">DSM 45601</strain>
    </source>
</reference>
<evidence type="ECO:0000256" key="2">
    <source>
        <dbReference type="SAM" id="Phobius"/>
    </source>
</evidence>
<feature type="region of interest" description="Disordered" evidence="1">
    <location>
        <begin position="230"/>
        <end position="261"/>
    </location>
</feature>
<dbReference type="RefSeq" id="WP_106248742.1">
    <property type="nucleotide sequence ID" value="NZ_PVZC01000006.1"/>
</dbReference>
<dbReference type="AlphaFoldDB" id="A0A2T0PZT8"/>
<feature type="transmembrane region" description="Helical" evidence="2">
    <location>
        <begin position="477"/>
        <end position="500"/>
    </location>
</feature>
<name>A0A2T0PZT8_9ACTN</name>
<feature type="transmembrane region" description="Helical" evidence="2">
    <location>
        <begin position="506"/>
        <end position="525"/>
    </location>
</feature>
<feature type="transmembrane region" description="Helical" evidence="2">
    <location>
        <begin position="281"/>
        <end position="306"/>
    </location>
</feature>
<gene>
    <name evidence="3" type="ORF">CLV72_10696</name>
</gene>
<protein>
    <submittedName>
        <fullName evidence="3">Uncharacterized protein</fullName>
    </submittedName>
</protein>
<keyword evidence="2" id="KW-0472">Membrane</keyword>
<evidence type="ECO:0000313" key="4">
    <source>
        <dbReference type="Proteomes" id="UP000237846"/>
    </source>
</evidence>